<sequence>MIVTVDGSMIGRFIEDLEAFHRYADERLDLIEQNRNQKAKSDEFTALDSEDCDENGSKVVDREKFRVELRAAVVAYKHLEATEVVDREKFRVELRAVMAEAIGKMRVNVVVEEGSLMMKVYQGEGKRIEKEKEEKMKKIEMIIRKSGDDQEGEREINSEIVGPKKVKKKRSMKFLNCCACFGKYYAENS</sequence>
<accession>A0A9Q1JXP2</accession>
<dbReference type="Proteomes" id="UP001153076">
    <property type="component" value="Unassembled WGS sequence"/>
</dbReference>
<gene>
    <name evidence="1" type="ORF">Cgig2_011675</name>
</gene>
<dbReference type="EMBL" id="JAKOGI010000585">
    <property type="protein sequence ID" value="KAJ8432752.1"/>
    <property type="molecule type" value="Genomic_DNA"/>
</dbReference>
<dbReference type="OrthoDB" id="186625at2759"/>
<protein>
    <submittedName>
        <fullName evidence="1">Uncharacterized protein</fullName>
    </submittedName>
</protein>
<organism evidence="1 2">
    <name type="scientific">Carnegiea gigantea</name>
    <dbReference type="NCBI Taxonomy" id="171969"/>
    <lineage>
        <taxon>Eukaryota</taxon>
        <taxon>Viridiplantae</taxon>
        <taxon>Streptophyta</taxon>
        <taxon>Embryophyta</taxon>
        <taxon>Tracheophyta</taxon>
        <taxon>Spermatophyta</taxon>
        <taxon>Magnoliopsida</taxon>
        <taxon>eudicotyledons</taxon>
        <taxon>Gunneridae</taxon>
        <taxon>Pentapetalae</taxon>
        <taxon>Caryophyllales</taxon>
        <taxon>Cactineae</taxon>
        <taxon>Cactaceae</taxon>
        <taxon>Cactoideae</taxon>
        <taxon>Echinocereeae</taxon>
        <taxon>Carnegiea</taxon>
    </lineage>
</organism>
<name>A0A9Q1JXP2_9CARY</name>
<proteinExistence type="predicted"/>
<comment type="caution">
    <text evidence="1">The sequence shown here is derived from an EMBL/GenBank/DDBJ whole genome shotgun (WGS) entry which is preliminary data.</text>
</comment>
<evidence type="ECO:0000313" key="1">
    <source>
        <dbReference type="EMBL" id="KAJ8432752.1"/>
    </source>
</evidence>
<keyword evidence="2" id="KW-1185">Reference proteome</keyword>
<evidence type="ECO:0000313" key="2">
    <source>
        <dbReference type="Proteomes" id="UP001153076"/>
    </source>
</evidence>
<dbReference type="AlphaFoldDB" id="A0A9Q1JXP2"/>
<reference evidence="1" key="1">
    <citation type="submission" date="2022-04" db="EMBL/GenBank/DDBJ databases">
        <title>Carnegiea gigantea Genome sequencing and assembly v2.</title>
        <authorList>
            <person name="Copetti D."/>
            <person name="Sanderson M.J."/>
            <person name="Burquez A."/>
            <person name="Wojciechowski M.F."/>
        </authorList>
    </citation>
    <scope>NUCLEOTIDE SEQUENCE</scope>
    <source>
        <strain evidence="1">SGP5-SGP5p</strain>
        <tissue evidence="1">Aerial part</tissue>
    </source>
</reference>